<keyword evidence="2" id="KW-1185">Reference proteome</keyword>
<accession>A0A075R903</accession>
<protein>
    <recommendedName>
        <fullName evidence="3">DUF4912 domain-containing protein</fullName>
    </recommendedName>
</protein>
<reference evidence="1 2" key="1">
    <citation type="journal article" date="2011" name="J. Bacteriol.">
        <title>Genome sequence of Brevibacillus laterosporus LMG 15441, a pathogen of invertebrates.</title>
        <authorList>
            <person name="Djukic M."/>
            <person name="Poehlein A."/>
            <person name="Thurmer A."/>
            <person name="Daniel R."/>
        </authorList>
    </citation>
    <scope>NUCLEOTIDE SEQUENCE [LARGE SCALE GENOMIC DNA]</scope>
    <source>
        <strain evidence="1 2">LMG 15441</strain>
    </source>
</reference>
<evidence type="ECO:0000313" key="2">
    <source>
        <dbReference type="Proteomes" id="UP000005850"/>
    </source>
</evidence>
<dbReference type="eggNOG" id="COG3330">
    <property type="taxonomic scope" value="Bacteria"/>
</dbReference>
<dbReference type="Proteomes" id="UP000005850">
    <property type="component" value="Chromosome"/>
</dbReference>
<sequence length="121" mass="14136">MKTKATRSSTDTDGPSIRIAWKDPQSILASWLVTEEYQQEIEQEFSIPFHELPLVLRLYDVTYRTEIKNDGLDSYTDYDINYRASNWILYGVMEGCKYCVDLGIRMVDGRFYSLTRSEILS</sequence>
<gene>
    <name evidence="1" type="ORF">BRLA_c035540</name>
</gene>
<dbReference type="InterPro" id="IPR032585">
    <property type="entry name" value="DUF4912"/>
</dbReference>
<dbReference type="Pfam" id="PF16258">
    <property type="entry name" value="DUF4912"/>
    <property type="match status" value="1"/>
</dbReference>
<proteinExistence type="predicted"/>
<organism evidence="1 2">
    <name type="scientific">Brevibacillus laterosporus LMG 15441</name>
    <dbReference type="NCBI Taxonomy" id="1042163"/>
    <lineage>
        <taxon>Bacteria</taxon>
        <taxon>Bacillati</taxon>
        <taxon>Bacillota</taxon>
        <taxon>Bacilli</taxon>
        <taxon>Bacillales</taxon>
        <taxon>Paenibacillaceae</taxon>
        <taxon>Brevibacillus</taxon>
    </lineage>
</organism>
<dbReference type="KEGG" id="blr:BRLA_c035540"/>
<dbReference type="EMBL" id="CP007806">
    <property type="protein sequence ID" value="AIG27866.1"/>
    <property type="molecule type" value="Genomic_DNA"/>
</dbReference>
<dbReference type="HOGENOM" id="CLU_2045228_0_0_9"/>
<evidence type="ECO:0000313" key="1">
    <source>
        <dbReference type="EMBL" id="AIG27866.1"/>
    </source>
</evidence>
<evidence type="ECO:0008006" key="3">
    <source>
        <dbReference type="Google" id="ProtNLM"/>
    </source>
</evidence>
<name>A0A075R903_BRELA</name>
<dbReference type="RefSeq" id="WP_003345537.1">
    <property type="nucleotide sequence ID" value="NZ_CP007806.1"/>
</dbReference>
<dbReference type="AlphaFoldDB" id="A0A075R903"/>